<sequence length="547" mass="63169">MTIRRVKKRAGVGRIQKKSYYLPKKLIFGLLVLLVMISQQQYYNSQLGSSPDSTENKNYLLQKEAVHRLLEQMSSGGAAAKHHKTIRIWGCNLTESPLVFVHIGKSGGGTIRARFAAAAWNFTREKWWNFNGDHHYYPMPTKRRRYNYWNDDDDAVSRDDDSKVSRGTFCSSNNNNRRRIFSEDGRQQLQRYAREAFEKVLECNARTPLGKFVGCPAVFRTNQACKGCSNLSDAGCYAVYAGHNPIGNELHWLSAPFLQDWWNEKWALLFPPKTVTSVQSIMPGTTNPYWCPQVNRTRSDKTTIPMARRPVHEQYYACSKKVSHEMDQAFIPAWHEIATKFGMEKNYAPFYASLPMHRTVLLREPFSWLLSRFFWALEYRSNFKCDDIETATKHHTNLTFAQSGWAYQVVLEALFALCGEDCINRYEINNIDLMEIEQQAESNLRHSFSVVGLLNETNSFYDMVSARIQYSNMSNNPHVIGPTHATMKTAEQRRCTHKFLTNETIRTSLRAALPHFEALERLYQVGVEVNRFQTRELNQCTNAPMHG</sequence>
<dbReference type="Proteomes" id="UP001295423">
    <property type="component" value="Unassembled WGS sequence"/>
</dbReference>
<evidence type="ECO:0000313" key="1">
    <source>
        <dbReference type="EMBL" id="CAJ1970139.1"/>
    </source>
</evidence>
<dbReference type="Gene3D" id="3.40.50.300">
    <property type="entry name" value="P-loop containing nucleotide triphosphate hydrolases"/>
    <property type="match status" value="1"/>
</dbReference>
<comment type="caution">
    <text evidence="1">The sequence shown here is derived from an EMBL/GenBank/DDBJ whole genome shotgun (WGS) entry which is preliminary data.</text>
</comment>
<name>A0AAD2GCP1_9STRA</name>
<evidence type="ECO:0000313" key="2">
    <source>
        <dbReference type="Proteomes" id="UP001295423"/>
    </source>
</evidence>
<organism evidence="1 2">
    <name type="scientific">Cylindrotheca closterium</name>
    <dbReference type="NCBI Taxonomy" id="2856"/>
    <lineage>
        <taxon>Eukaryota</taxon>
        <taxon>Sar</taxon>
        <taxon>Stramenopiles</taxon>
        <taxon>Ochrophyta</taxon>
        <taxon>Bacillariophyta</taxon>
        <taxon>Bacillariophyceae</taxon>
        <taxon>Bacillariophycidae</taxon>
        <taxon>Bacillariales</taxon>
        <taxon>Bacillariaceae</taxon>
        <taxon>Cylindrotheca</taxon>
    </lineage>
</organism>
<dbReference type="AlphaFoldDB" id="A0AAD2GCP1"/>
<proteinExistence type="predicted"/>
<keyword evidence="2" id="KW-1185">Reference proteome</keyword>
<gene>
    <name evidence="1" type="ORF">CYCCA115_LOCUS24162</name>
</gene>
<protein>
    <recommendedName>
        <fullName evidence="3">Sulfotransferase</fullName>
    </recommendedName>
</protein>
<evidence type="ECO:0008006" key="3">
    <source>
        <dbReference type="Google" id="ProtNLM"/>
    </source>
</evidence>
<dbReference type="InterPro" id="IPR027417">
    <property type="entry name" value="P-loop_NTPase"/>
</dbReference>
<accession>A0AAD2GCP1</accession>
<reference evidence="1" key="1">
    <citation type="submission" date="2023-08" db="EMBL/GenBank/DDBJ databases">
        <authorList>
            <person name="Audoor S."/>
            <person name="Bilcke G."/>
        </authorList>
    </citation>
    <scope>NUCLEOTIDE SEQUENCE</scope>
</reference>
<dbReference type="EMBL" id="CAKOGP040002469">
    <property type="protein sequence ID" value="CAJ1970139.1"/>
    <property type="molecule type" value="Genomic_DNA"/>
</dbReference>